<dbReference type="Proteomes" id="UP000271783">
    <property type="component" value="Unassembled WGS sequence"/>
</dbReference>
<dbReference type="GO" id="GO:0005509">
    <property type="term" value="F:calcium ion binding"/>
    <property type="evidence" value="ECO:0007669"/>
    <property type="project" value="InterPro"/>
</dbReference>
<accession>A0A3N5B0P4</accession>
<proteinExistence type="predicted"/>
<feature type="domain" description="EF-hand" evidence="3">
    <location>
        <begin position="92"/>
        <end position="118"/>
    </location>
</feature>
<dbReference type="PROSITE" id="PS50222">
    <property type="entry name" value="EF_HAND_2"/>
    <property type="match status" value="1"/>
</dbReference>
<dbReference type="Pfam" id="PF13240">
    <property type="entry name" value="Zn_Ribbon_1"/>
    <property type="match status" value="1"/>
</dbReference>
<organism evidence="4 5">
    <name type="scientific">Methanobrevibacter gottschalkii DSM 11977</name>
    <dbReference type="NCBI Taxonomy" id="1122229"/>
    <lineage>
        <taxon>Archaea</taxon>
        <taxon>Methanobacteriati</taxon>
        <taxon>Methanobacteriota</taxon>
        <taxon>Methanomada group</taxon>
        <taxon>Methanobacteria</taxon>
        <taxon>Methanobacteriales</taxon>
        <taxon>Methanobacteriaceae</taxon>
        <taxon>Methanobrevibacter</taxon>
    </lineage>
</organism>
<gene>
    <name evidence="4" type="ORF">EDC42_1382</name>
</gene>
<evidence type="ECO:0000313" key="5">
    <source>
        <dbReference type="Proteomes" id="UP000271783"/>
    </source>
</evidence>
<reference evidence="4 5" key="1">
    <citation type="submission" date="2018-11" db="EMBL/GenBank/DDBJ databases">
        <title>Genomic Encyclopedia of Type Strains, Phase IV (KMG-IV): sequencing the most valuable type-strain genomes for metagenomic binning, comparative biology and taxonomic classification.</title>
        <authorList>
            <person name="Goeker M."/>
        </authorList>
    </citation>
    <scope>NUCLEOTIDE SEQUENCE [LARGE SCALE GENOMIC DNA]</scope>
    <source>
        <strain evidence="4 5">DSM 11977</strain>
    </source>
</reference>
<dbReference type="InterPro" id="IPR018247">
    <property type="entry name" value="EF_Hand_1_Ca_BS"/>
</dbReference>
<dbReference type="EMBL" id="RKRG01000003">
    <property type="protein sequence ID" value="RPF50729.1"/>
    <property type="molecule type" value="Genomic_DNA"/>
</dbReference>
<sequence length="249" mass="28200">MKMCNRCGAENKDKSNFCSNCGAILNNPKPTHSYDKKLIERFMDANIILKLIIIIVAVFVFFVASAWIGHIFFGMPLEFYTEGDATYHLSQFNKLDLDGDGNLTFYEVKGLASDISQDNLSGIFDAADKNNNGVLKGSEFDGYLQFIDKYYKELGKQQKAERKNSAQQKSSSSSSSSNPSFQDEGHEICPVCGGNQFTEFYNSQYGEMNWQCDYCGEIFRSDDEFYIDYWESNGIKCILPALENNLDII</sequence>
<dbReference type="InterPro" id="IPR026870">
    <property type="entry name" value="Zinc_ribbon_dom"/>
</dbReference>
<dbReference type="Gene3D" id="1.10.238.10">
    <property type="entry name" value="EF-hand"/>
    <property type="match status" value="1"/>
</dbReference>
<dbReference type="RefSeq" id="WP_069574057.1">
    <property type="nucleotide sequence ID" value="NZ_RKRG01000003.1"/>
</dbReference>
<feature type="transmembrane region" description="Helical" evidence="2">
    <location>
        <begin position="47"/>
        <end position="68"/>
    </location>
</feature>
<keyword evidence="2" id="KW-1133">Transmembrane helix</keyword>
<keyword evidence="2" id="KW-0472">Membrane</keyword>
<feature type="region of interest" description="Disordered" evidence="1">
    <location>
        <begin position="161"/>
        <end position="183"/>
    </location>
</feature>
<dbReference type="InterPro" id="IPR011992">
    <property type="entry name" value="EF-hand-dom_pair"/>
</dbReference>
<comment type="caution">
    <text evidence="4">The sequence shown here is derived from an EMBL/GenBank/DDBJ whole genome shotgun (WGS) entry which is preliminary data.</text>
</comment>
<dbReference type="InterPro" id="IPR002048">
    <property type="entry name" value="EF_hand_dom"/>
</dbReference>
<evidence type="ECO:0000259" key="3">
    <source>
        <dbReference type="PROSITE" id="PS50222"/>
    </source>
</evidence>
<evidence type="ECO:0000256" key="2">
    <source>
        <dbReference type="SAM" id="Phobius"/>
    </source>
</evidence>
<dbReference type="SUPFAM" id="SSF47473">
    <property type="entry name" value="EF-hand"/>
    <property type="match status" value="1"/>
</dbReference>
<dbReference type="PROSITE" id="PS00018">
    <property type="entry name" value="EF_HAND_1"/>
    <property type="match status" value="1"/>
</dbReference>
<keyword evidence="2" id="KW-0812">Transmembrane</keyword>
<protein>
    <submittedName>
        <fullName evidence="4">Zinc ribbon protein</fullName>
    </submittedName>
</protein>
<dbReference type="AlphaFoldDB" id="A0A3N5B0P4"/>
<evidence type="ECO:0000256" key="1">
    <source>
        <dbReference type="SAM" id="MobiDB-lite"/>
    </source>
</evidence>
<name>A0A3N5B0P4_9EURY</name>
<evidence type="ECO:0000313" key="4">
    <source>
        <dbReference type="EMBL" id="RPF50729.1"/>
    </source>
</evidence>
<keyword evidence="5" id="KW-1185">Reference proteome</keyword>